<feature type="region of interest" description="Disordered" evidence="5">
    <location>
        <begin position="268"/>
        <end position="288"/>
    </location>
</feature>
<dbReference type="InterPro" id="IPR006694">
    <property type="entry name" value="Fatty_acid_hydroxylase"/>
</dbReference>
<dbReference type="GO" id="GO:0016020">
    <property type="term" value="C:membrane"/>
    <property type="evidence" value="ECO:0007669"/>
    <property type="project" value="UniProtKB-SubCell"/>
</dbReference>
<keyword evidence="3 6" id="KW-1133">Transmembrane helix</keyword>
<comment type="subcellular location">
    <subcellularLocation>
        <location evidence="1">Membrane</location>
    </subcellularLocation>
</comment>
<accession>A0A1G9GTE5</accession>
<dbReference type="GO" id="GO:0016491">
    <property type="term" value="F:oxidoreductase activity"/>
    <property type="evidence" value="ECO:0007669"/>
    <property type="project" value="InterPro"/>
</dbReference>
<organism evidence="8 9">
    <name type="scientific">Catalinimonas alkaloidigena</name>
    <dbReference type="NCBI Taxonomy" id="1075417"/>
    <lineage>
        <taxon>Bacteria</taxon>
        <taxon>Pseudomonadati</taxon>
        <taxon>Bacteroidota</taxon>
        <taxon>Cytophagia</taxon>
        <taxon>Cytophagales</taxon>
        <taxon>Catalimonadaceae</taxon>
        <taxon>Catalinimonas</taxon>
    </lineage>
</organism>
<sequence>MRNVWKLPFFDRVGTPVLAGIAAVAFGLETWFALRARKVARRTRLQTNALVAVPGLSAMRLVLVPTLAAAARWFPRFGLVRRWPEPLRAWVSFLLLDYVAYLWHLANHRSSLLWRFHNVHHSDVDMDVSTAWRFHFGEMLLGSLFRGAGVVLIGPTPRMVVLYELALEASTAFHHSNTRLPYVLERFLTWLIVTPRMHGIHHSVVQRETNSNYSSLLTVWDRLHQTLRLNVPQDALVIGVPSYQDPSEQTPAYLLRLPFAPQRPWQWPDGSVPDRTQSSPAPPHVLLP</sequence>
<keyword evidence="9" id="KW-1185">Reference proteome</keyword>
<evidence type="ECO:0000259" key="7">
    <source>
        <dbReference type="Pfam" id="PF04116"/>
    </source>
</evidence>
<keyword evidence="2 6" id="KW-0812">Transmembrane</keyword>
<evidence type="ECO:0000256" key="6">
    <source>
        <dbReference type="SAM" id="Phobius"/>
    </source>
</evidence>
<feature type="domain" description="Fatty acid hydroxylase" evidence="7">
    <location>
        <begin position="91"/>
        <end position="226"/>
    </location>
</feature>
<dbReference type="EMBL" id="FNFO01000004">
    <property type="protein sequence ID" value="SDL03874.1"/>
    <property type="molecule type" value="Genomic_DNA"/>
</dbReference>
<dbReference type="RefSeq" id="WP_089682817.1">
    <property type="nucleotide sequence ID" value="NZ_FNFO01000004.1"/>
</dbReference>
<reference evidence="8 9" key="1">
    <citation type="submission" date="2016-10" db="EMBL/GenBank/DDBJ databases">
        <authorList>
            <person name="de Groot N.N."/>
        </authorList>
    </citation>
    <scope>NUCLEOTIDE SEQUENCE [LARGE SCALE GENOMIC DNA]</scope>
    <source>
        <strain evidence="8 9">DSM 25186</strain>
    </source>
</reference>
<evidence type="ECO:0000256" key="4">
    <source>
        <dbReference type="ARBA" id="ARBA00023136"/>
    </source>
</evidence>
<dbReference type="InterPro" id="IPR050307">
    <property type="entry name" value="Sterol_Desaturase_Related"/>
</dbReference>
<dbReference type="PANTHER" id="PTHR11863">
    <property type="entry name" value="STEROL DESATURASE"/>
    <property type="match status" value="1"/>
</dbReference>
<dbReference type="GO" id="GO:0008610">
    <property type="term" value="P:lipid biosynthetic process"/>
    <property type="evidence" value="ECO:0007669"/>
    <property type="project" value="InterPro"/>
</dbReference>
<evidence type="ECO:0000256" key="2">
    <source>
        <dbReference type="ARBA" id="ARBA00022692"/>
    </source>
</evidence>
<evidence type="ECO:0000256" key="5">
    <source>
        <dbReference type="SAM" id="MobiDB-lite"/>
    </source>
</evidence>
<dbReference type="OrthoDB" id="9770329at2"/>
<dbReference type="GO" id="GO:0005506">
    <property type="term" value="F:iron ion binding"/>
    <property type="evidence" value="ECO:0007669"/>
    <property type="project" value="InterPro"/>
</dbReference>
<feature type="transmembrane region" description="Helical" evidence="6">
    <location>
        <begin position="13"/>
        <end position="34"/>
    </location>
</feature>
<dbReference type="STRING" id="1075417.SAMN05421823_104211"/>
<protein>
    <submittedName>
        <fullName evidence="8">Sterol desaturase/sphingolipid hydroxylase, fatty acid hydroxylase superfamily</fullName>
    </submittedName>
</protein>
<dbReference type="AlphaFoldDB" id="A0A1G9GTE5"/>
<evidence type="ECO:0000313" key="8">
    <source>
        <dbReference type="EMBL" id="SDL03874.1"/>
    </source>
</evidence>
<evidence type="ECO:0000256" key="1">
    <source>
        <dbReference type="ARBA" id="ARBA00004370"/>
    </source>
</evidence>
<dbReference type="Pfam" id="PF04116">
    <property type="entry name" value="FA_hydroxylase"/>
    <property type="match status" value="1"/>
</dbReference>
<dbReference type="Proteomes" id="UP000198510">
    <property type="component" value="Unassembled WGS sequence"/>
</dbReference>
<evidence type="ECO:0000313" key="9">
    <source>
        <dbReference type="Proteomes" id="UP000198510"/>
    </source>
</evidence>
<keyword evidence="4 6" id="KW-0472">Membrane</keyword>
<name>A0A1G9GTE5_9BACT</name>
<gene>
    <name evidence="8" type="ORF">SAMN05421823_104211</name>
</gene>
<feature type="transmembrane region" description="Helical" evidence="6">
    <location>
        <begin position="55"/>
        <end position="75"/>
    </location>
</feature>
<proteinExistence type="predicted"/>
<evidence type="ECO:0000256" key="3">
    <source>
        <dbReference type="ARBA" id="ARBA00022989"/>
    </source>
</evidence>